<feature type="domain" description="C2H2-type" evidence="2">
    <location>
        <begin position="104"/>
        <end position="131"/>
    </location>
</feature>
<sequence length="149" mass="17477">MDEQEALVEDLRRLAIGEEHEMGDTASEEGAVSMEVVEEIHGNPEIHEKIQGDETVYQSLQTECHADQLLYPGPTEGYPSRFHWKKLANSKKFTNKSWRKQRRHPCHSCKMSFYNNFQLRVHMRNHTKISPYSSFRNVIVRNCEFLHST</sequence>
<dbReference type="VEuPathDB" id="VectorBase:ADIR006852"/>
<dbReference type="PROSITE" id="PS00028">
    <property type="entry name" value="ZINC_FINGER_C2H2_1"/>
    <property type="match status" value="1"/>
</dbReference>
<evidence type="ECO:0000313" key="4">
    <source>
        <dbReference type="Proteomes" id="UP000075884"/>
    </source>
</evidence>
<name>A0A182NGS9_9DIPT</name>
<dbReference type="InterPro" id="IPR036236">
    <property type="entry name" value="Znf_C2H2_sf"/>
</dbReference>
<reference evidence="4" key="1">
    <citation type="submission" date="2013-03" db="EMBL/GenBank/DDBJ databases">
        <title>The Genome Sequence of Anopheles dirus WRAIR2.</title>
        <authorList>
            <consortium name="The Broad Institute Genomics Platform"/>
            <person name="Neafsey D.E."/>
            <person name="Walton C."/>
            <person name="Walker B."/>
            <person name="Young S.K."/>
            <person name="Zeng Q."/>
            <person name="Gargeya S."/>
            <person name="Fitzgerald M."/>
            <person name="Haas B."/>
            <person name="Abouelleil A."/>
            <person name="Allen A.W."/>
            <person name="Alvarado L."/>
            <person name="Arachchi H.M."/>
            <person name="Berlin A.M."/>
            <person name="Chapman S.B."/>
            <person name="Gainer-Dewar J."/>
            <person name="Goldberg J."/>
            <person name="Griggs A."/>
            <person name="Gujja S."/>
            <person name="Hansen M."/>
            <person name="Howarth C."/>
            <person name="Imamovic A."/>
            <person name="Ireland A."/>
            <person name="Larimer J."/>
            <person name="McCowan C."/>
            <person name="Murphy C."/>
            <person name="Pearson M."/>
            <person name="Poon T.W."/>
            <person name="Priest M."/>
            <person name="Roberts A."/>
            <person name="Saif S."/>
            <person name="Shea T."/>
            <person name="Sisk P."/>
            <person name="Sykes S."/>
            <person name="Wortman J."/>
            <person name="Nusbaum C."/>
            <person name="Birren B."/>
        </authorList>
    </citation>
    <scope>NUCLEOTIDE SEQUENCE [LARGE SCALE GENOMIC DNA]</scope>
    <source>
        <strain evidence="4">WRAIR2</strain>
    </source>
</reference>
<keyword evidence="1" id="KW-0862">Zinc</keyword>
<keyword evidence="4" id="KW-1185">Reference proteome</keyword>
<dbReference type="InterPro" id="IPR013087">
    <property type="entry name" value="Znf_C2H2_type"/>
</dbReference>
<reference evidence="3" key="2">
    <citation type="submission" date="2020-05" db="UniProtKB">
        <authorList>
            <consortium name="EnsemblMetazoa"/>
        </authorList>
    </citation>
    <scope>IDENTIFICATION</scope>
    <source>
        <strain evidence="3">WRAIR2</strain>
    </source>
</reference>
<protein>
    <recommendedName>
        <fullName evidence="2">C2H2-type domain-containing protein</fullName>
    </recommendedName>
</protein>
<dbReference type="PROSITE" id="PS50157">
    <property type="entry name" value="ZINC_FINGER_C2H2_2"/>
    <property type="match status" value="1"/>
</dbReference>
<dbReference type="AlphaFoldDB" id="A0A182NGS9"/>
<organism evidence="3 4">
    <name type="scientific">Anopheles dirus</name>
    <dbReference type="NCBI Taxonomy" id="7168"/>
    <lineage>
        <taxon>Eukaryota</taxon>
        <taxon>Metazoa</taxon>
        <taxon>Ecdysozoa</taxon>
        <taxon>Arthropoda</taxon>
        <taxon>Hexapoda</taxon>
        <taxon>Insecta</taxon>
        <taxon>Pterygota</taxon>
        <taxon>Neoptera</taxon>
        <taxon>Endopterygota</taxon>
        <taxon>Diptera</taxon>
        <taxon>Nematocera</taxon>
        <taxon>Culicoidea</taxon>
        <taxon>Culicidae</taxon>
        <taxon>Anophelinae</taxon>
        <taxon>Anopheles</taxon>
    </lineage>
</organism>
<evidence type="ECO:0000313" key="3">
    <source>
        <dbReference type="EnsemblMetazoa" id="ADIR006852-PA"/>
    </source>
</evidence>
<dbReference type="Gene3D" id="3.30.160.60">
    <property type="entry name" value="Classic Zinc Finger"/>
    <property type="match status" value="1"/>
</dbReference>
<evidence type="ECO:0000259" key="2">
    <source>
        <dbReference type="PROSITE" id="PS50157"/>
    </source>
</evidence>
<dbReference type="EnsemblMetazoa" id="ADIR006852-RA">
    <property type="protein sequence ID" value="ADIR006852-PA"/>
    <property type="gene ID" value="ADIR006852"/>
</dbReference>
<proteinExistence type="predicted"/>
<keyword evidence="1" id="KW-0479">Metal-binding</keyword>
<dbReference type="SUPFAM" id="SSF57667">
    <property type="entry name" value="beta-beta-alpha zinc fingers"/>
    <property type="match status" value="1"/>
</dbReference>
<dbReference type="GO" id="GO:0008270">
    <property type="term" value="F:zinc ion binding"/>
    <property type="evidence" value="ECO:0007669"/>
    <property type="project" value="UniProtKB-KW"/>
</dbReference>
<evidence type="ECO:0000256" key="1">
    <source>
        <dbReference type="PROSITE-ProRule" id="PRU00042"/>
    </source>
</evidence>
<dbReference type="Proteomes" id="UP000075884">
    <property type="component" value="Unassembled WGS sequence"/>
</dbReference>
<accession>A0A182NGS9</accession>
<keyword evidence="1" id="KW-0863">Zinc-finger</keyword>